<evidence type="ECO:0000313" key="3">
    <source>
        <dbReference type="Proteomes" id="UP000659697"/>
    </source>
</evidence>
<organism evidence="2 3">
    <name type="scientific">Alishewanella longhuensis</name>
    <dbReference type="NCBI Taxonomy" id="1091037"/>
    <lineage>
        <taxon>Bacteria</taxon>
        <taxon>Pseudomonadati</taxon>
        <taxon>Pseudomonadota</taxon>
        <taxon>Gammaproteobacteria</taxon>
        <taxon>Alteromonadales</taxon>
        <taxon>Alteromonadaceae</taxon>
        <taxon>Alishewanella</taxon>
    </lineage>
</organism>
<feature type="transmembrane region" description="Helical" evidence="1">
    <location>
        <begin position="175"/>
        <end position="191"/>
    </location>
</feature>
<dbReference type="RefSeq" id="WP_189433638.1">
    <property type="nucleotide sequence ID" value="NZ_BNAO01000008.1"/>
</dbReference>
<keyword evidence="1" id="KW-1133">Transmembrane helix</keyword>
<proteinExistence type="predicted"/>
<sequence length="215" mass="23958">MARLSLKTQNLPMLALVIIAQVSVAYGFSNPDFSWSAIEVFSPDTVVMALIMLLAALFSSLLPASVKHQLVYFRLNNVLPGHRFMQLAAYDPRIDLLSLQHKVMALMPLNAPQEQQNRVWYQHIYQPLQHEPLIKDAHKAFLLWRDSVVVSLVIGLMLALGVIAVPVAAAVFAPNSFFVSVFFALACVLAAHHSGKRMVTNAVVTWLMLPRSNQK</sequence>
<keyword evidence="3" id="KW-1185">Reference proteome</keyword>
<keyword evidence="1" id="KW-0812">Transmembrane</keyword>
<feature type="transmembrane region" description="Helical" evidence="1">
    <location>
        <begin position="46"/>
        <end position="66"/>
    </location>
</feature>
<accession>A0ABQ3L0C9</accession>
<evidence type="ECO:0000313" key="2">
    <source>
        <dbReference type="EMBL" id="GHG74367.1"/>
    </source>
</evidence>
<dbReference type="EMBL" id="BNAO01000008">
    <property type="protein sequence ID" value="GHG74367.1"/>
    <property type="molecule type" value="Genomic_DNA"/>
</dbReference>
<gene>
    <name evidence="2" type="ORF">GCM10010919_27780</name>
</gene>
<protein>
    <submittedName>
        <fullName evidence="2">Uncharacterized protein</fullName>
    </submittedName>
</protein>
<dbReference type="Proteomes" id="UP000659697">
    <property type="component" value="Unassembled WGS sequence"/>
</dbReference>
<name>A0ABQ3L0C9_9ALTE</name>
<comment type="caution">
    <text evidence="2">The sequence shown here is derived from an EMBL/GenBank/DDBJ whole genome shotgun (WGS) entry which is preliminary data.</text>
</comment>
<feature type="transmembrane region" description="Helical" evidence="1">
    <location>
        <begin position="148"/>
        <end position="169"/>
    </location>
</feature>
<reference evidence="3" key="1">
    <citation type="journal article" date="2019" name="Int. J. Syst. Evol. Microbiol.">
        <title>The Global Catalogue of Microorganisms (GCM) 10K type strain sequencing project: providing services to taxonomists for standard genome sequencing and annotation.</title>
        <authorList>
            <consortium name="The Broad Institute Genomics Platform"/>
            <consortium name="The Broad Institute Genome Sequencing Center for Infectious Disease"/>
            <person name="Wu L."/>
            <person name="Ma J."/>
        </authorList>
    </citation>
    <scope>NUCLEOTIDE SEQUENCE [LARGE SCALE GENOMIC DNA]</scope>
    <source>
        <strain evidence="3">CGMCC 1.7003</strain>
    </source>
</reference>
<keyword evidence="1" id="KW-0472">Membrane</keyword>
<evidence type="ECO:0000256" key="1">
    <source>
        <dbReference type="SAM" id="Phobius"/>
    </source>
</evidence>